<dbReference type="GO" id="GO:0000785">
    <property type="term" value="C:chromatin"/>
    <property type="evidence" value="ECO:0007669"/>
    <property type="project" value="TreeGrafter"/>
</dbReference>
<evidence type="ECO:0000313" key="6">
    <source>
        <dbReference type="EMBL" id="KAG0452022.1"/>
    </source>
</evidence>
<dbReference type="AlphaFoldDB" id="A0A835PKR3"/>
<dbReference type="Gene3D" id="3.30.70.330">
    <property type="match status" value="2"/>
</dbReference>
<keyword evidence="7" id="KW-1185">Reference proteome</keyword>
<feature type="domain" description="RRM" evidence="5">
    <location>
        <begin position="108"/>
        <end position="186"/>
    </location>
</feature>
<comment type="caution">
    <text evidence="6">The sequence shown here is derived from an EMBL/GenBank/DDBJ whole genome shotgun (WGS) entry which is preliminary data.</text>
</comment>
<accession>A0A835PKR3</accession>
<dbReference type="PANTHER" id="PTHR48033:SF4">
    <property type="entry name" value="OS08G0320100 PROTEIN"/>
    <property type="match status" value="1"/>
</dbReference>
<dbReference type="EMBL" id="JADCNL010000031">
    <property type="protein sequence ID" value="KAG0452022.1"/>
    <property type="molecule type" value="Genomic_DNA"/>
</dbReference>
<dbReference type="InterPro" id="IPR012677">
    <property type="entry name" value="Nucleotide-bd_a/b_plait_sf"/>
</dbReference>
<protein>
    <recommendedName>
        <fullName evidence="5">RRM domain-containing protein</fullName>
    </recommendedName>
</protein>
<evidence type="ECO:0000259" key="5">
    <source>
        <dbReference type="PROSITE" id="PS50102"/>
    </source>
</evidence>
<name>A0A835PKR3_VANPL</name>
<feature type="region of interest" description="Disordered" evidence="4">
    <location>
        <begin position="180"/>
        <end position="205"/>
    </location>
</feature>
<evidence type="ECO:0000256" key="1">
    <source>
        <dbReference type="ARBA" id="ARBA00004123"/>
    </source>
</evidence>
<dbReference type="FunFam" id="3.30.70.330:FF:000469">
    <property type="entry name" value="Heterogeneous nuclear ribonucleoprotein 1"/>
    <property type="match status" value="1"/>
</dbReference>
<keyword evidence="3" id="KW-0694">RNA-binding</keyword>
<dbReference type="FunFam" id="3.30.70.330:FF:000051">
    <property type="entry name" value="Heterogeneous nuclear ribonucleoprotein 1"/>
    <property type="match status" value="1"/>
</dbReference>
<dbReference type="GO" id="GO:0005654">
    <property type="term" value="C:nucleoplasm"/>
    <property type="evidence" value="ECO:0007669"/>
    <property type="project" value="TreeGrafter"/>
</dbReference>
<keyword evidence="2" id="KW-0539">Nucleus</keyword>
<organism evidence="6 7">
    <name type="scientific">Vanilla planifolia</name>
    <name type="common">Vanilla</name>
    <dbReference type="NCBI Taxonomy" id="51239"/>
    <lineage>
        <taxon>Eukaryota</taxon>
        <taxon>Viridiplantae</taxon>
        <taxon>Streptophyta</taxon>
        <taxon>Embryophyta</taxon>
        <taxon>Tracheophyta</taxon>
        <taxon>Spermatophyta</taxon>
        <taxon>Magnoliopsida</taxon>
        <taxon>Liliopsida</taxon>
        <taxon>Asparagales</taxon>
        <taxon>Orchidaceae</taxon>
        <taxon>Vanilloideae</taxon>
        <taxon>Vanilleae</taxon>
        <taxon>Vanilla</taxon>
    </lineage>
</organism>
<feature type="region of interest" description="Disordered" evidence="4">
    <location>
        <begin position="1"/>
        <end position="23"/>
    </location>
</feature>
<comment type="subcellular location">
    <subcellularLocation>
        <location evidence="1">Nucleus</location>
    </subcellularLocation>
</comment>
<gene>
    <name evidence="6" type="ORF">HPP92_026180</name>
</gene>
<dbReference type="PANTHER" id="PTHR48033">
    <property type="entry name" value="RNA-BINDING (RRM/RBD/RNP MOTIFS) FAMILY PROTEIN"/>
    <property type="match status" value="1"/>
</dbReference>
<feature type="domain" description="RRM" evidence="5">
    <location>
        <begin position="20"/>
        <end position="96"/>
    </location>
</feature>
<dbReference type="InterPro" id="IPR000504">
    <property type="entry name" value="RRM_dom"/>
</dbReference>
<evidence type="ECO:0000256" key="2">
    <source>
        <dbReference type="ARBA" id="ARBA00023242"/>
    </source>
</evidence>
<sequence>MASRSKDDPKNSEHDGASPGKIFIGGLPKDTSMATFMKHFGKYGEIIDSVIMKDRYTQQPRGFGFITYSDPAVVDKVIEDDHIINGKQVEIKRTIPKGSAQSKDIKTKKIFVGGIPTTITEDEFKNFFSKFGKVVEHEIICDHVSKRSRGFGFIIFDSEKVVDDLLSKGNMIDLAGSQVEIKKAEPKKSSNPPPPPYGSESRGRPYADGLGGYGSSFGGFSGGFGPSSYRGGGGLGPRLGGGYGGGADEFGGSGYAGFGGRLGGGYRGESSLGYSSRLGSYGGGFGGGYGSGGFGGYGLDEGFGSYGGSGYGGGYDSGSGAGYGSGGGFYGGRGSYGAGAGPTGRYHPYAR</sequence>
<dbReference type="PROSITE" id="PS50102">
    <property type="entry name" value="RRM"/>
    <property type="match status" value="2"/>
</dbReference>
<evidence type="ECO:0000256" key="4">
    <source>
        <dbReference type="SAM" id="MobiDB-lite"/>
    </source>
</evidence>
<evidence type="ECO:0000256" key="3">
    <source>
        <dbReference type="PROSITE-ProRule" id="PRU00176"/>
    </source>
</evidence>
<dbReference type="Proteomes" id="UP000636800">
    <property type="component" value="Unassembled WGS sequence"/>
</dbReference>
<proteinExistence type="predicted"/>
<feature type="compositionally biased region" description="Basic and acidic residues" evidence="4">
    <location>
        <begin position="1"/>
        <end position="16"/>
    </location>
</feature>
<dbReference type="SUPFAM" id="SSF54928">
    <property type="entry name" value="RNA-binding domain, RBD"/>
    <property type="match status" value="2"/>
</dbReference>
<dbReference type="InterPro" id="IPR035979">
    <property type="entry name" value="RBD_domain_sf"/>
</dbReference>
<dbReference type="SMART" id="SM00360">
    <property type="entry name" value="RRM"/>
    <property type="match status" value="2"/>
</dbReference>
<evidence type="ECO:0000313" key="7">
    <source>
        <dbReference type="Proteomes" id="UP000636800"/>
    </source>
</evidence>
<reference evidence="6 7" key="1">
    <citation type="journal article" date="2020" name="Nat. Food">
        <title>A phased Vanilla planifolia genome enables genetic improvement of flavour and production.</title>
        <authorList>
            <person name="Hasing T."/>
            <person name="Tang H."/>
            <person name="Brym M."/>
            <person name="Khazi F."/>
            <person name="Huang T."/>
            <person name="Chambers A.H."/>
        </authorList>
    </citation>
    <scope>NUCLEOTIDE SEQUENCE [LARGE SCALE GENOMIC DNA]</scope>
    <source>
        <tissue evidence="6">Leaf</tissue>
    </source>
</reference>
<dbReference type="GO" id="GO:0010468">
    <property type="term" value="P:regulation of gene expression"/>
    <property type="evidence" value="ECO:0007669"/>
    <property type="project" value="TreeGrafter"/>
</dbReference>
<dbReference type="GO" id="GO:0003723">
    <property type="term" value="F:RNA binding"/>
    <property type="evidence" value="ECO:0007669"/>
    <property type="project" value="UniProtKB-UniRule"/>
</dbReference>
<dbReference type="Pfam" id="PF00076">
    <property type="entry name" value="RRM_1"/>
    <property type="match status" value="2"/>
</dbReference>